<dbReference type="HOGENOM" id="CLU_008455_11_1_1"/>
<dbReference type="Proteomes" id="UP000009131">
    <property type="component" value="Unassembled WGS sequence"/>
</dbReference>
<feature type="transmembrane region" description="Helical" evidence="6">
    <location>
        <begin position="484"/>
        <end position="507"/>
    </location>
</feature>
<evidence type="ECO:0000256" key="4">
    <source>
        <dbReference type="ARBA" id="ARBA00023136"/>
    </source>
</evidence>
<dbReference type="FunFam" id="1.20.1250.20:FF:000011">
    <property type="entry name" value="MFS multidrug transporter, putative"/>
    <property type="match status" value="1"/>
</dbReference>
<dbReference type="PANTHER" id="PTHR23502:SF23">
    <property type="entry name" value="FLUCONAZOLE RESISTANCE PROTEIN 1"/>
    <property type="match status" value="1"/>
</dbReference>
<evidence type="ECO:0000256" key="2">
    <source>
        <dbReference type="ARBA" id="ARBA00022692"/>
    </source>
</evidence>
<name>G7E6W6_MIXOS</name>
<feature type="transmembrane region" description="Helical" evidence="6">
    <location>
        <begin position="138"/>
        <end position="158"/>
    </location>
</feature>
<organism evidence="8 9">
    <name type="scientific">Mixia osmundae (strain CBS 9802 / IAM 14324 / JCM 22182 / KY 12970)</name>
    <dbReference type="NCBI Taxonomy" id="764103"/>
    <lineage>
        <taxon>Eukaryota</taxon>
        <taxon>Fungi</taxon>
        <taxon>Dikarya</taxon>
        <taxon>Basidiomycota</taxon>
        <taxon>Pucciniomycotina</taxon>
        <taxon>Mixiomycetes</taxon>
        <taxon>Mixiales</taxon>
        <taxon>Mixiaceae</taxon>
        <taxon>Mixia</taxon>
    </lineage>
</organism>
<dbReference type="InterPro" id="IPR036259">
    <property type="entry name" value="MFS_trans_sf"/>
</dbReference>
<feature type="transmembrane region" description="Helical" evidence="6">
    <location>
        <begin position="301"/>
        <end position="321"/>
    </location>
</feature>
<dbReference type="STRING" id="764103.G7E6W6"/>
<accession>G7E6W6</accession>
<keyword evidence="2 6" id="KW-0812">Transmembrane</keyword>
<dbReference type="AlphaFoldDB" id="G7E6W6"/>
<dbReference type="EMBL" id="BABT02000153">
    <property type="protein sequence ID" value="GAA98576.1"/>
    <property type="molecule type" value="Genomic_DNA"/>
</dbReference>
<comment type="subcellular location">
    <subcellularLocation>
        <location evidence="1">Membrane</location>
        <topology evidence="1">Multi-pass membrane protein</topology>
    </subcellularLocation>
</comment>
<dbReference type="GO" id="GO:0015244">
    <property type="term" value="F:fluconazole transmembrane transporter activity"/>
    <property type="evidence" value="ECO:0007669"/>
    <property type="project" value="TreeGrafter"/>
</dbReference>
<feature type="transmembrane region" description="Helical" evidence="6">
    <location>
        <begin position="262"/>
        <end position="289"/>
    </location>
</feature>
<evidence type="ECO:0000313" key="9">
    <source>
        <dbReference type="Proteomes" id="UP000009131"/>
    </source>
</evidence>
<dbReference type="PROSITE" id="PS50850">
    <property type="entry name" value="MFS"/>
    <property type="match status" value="1"/>
</dbReference>
<feature type="region of interest" description="Disordered" evidence="5">
    <location>
        <begin position="44"/>
        <end position="107"/>
    </location>
</feature>
<evidence type="ECO:0000256" key="5">
    <source>
        <dbReference type="SAM" id="MobiDB-lite"/>
    </source>
</evidence>
<dbReference type="InterPro" id="IPR011701">
    <property type="entry name" value="MFS"/>
</dbReference>
<evidence type="ECO:0000313" key="8">
    <source>
        <dbReference type="EMBL" id="GAA98576.1"/>
    </source>
</evidence>
<dbReference type="GO" id="GO:0005886">
    <property type="term" value="C:plasma membrane"/>
    <property type="evidence" value="ECO:0007669"/>
    <property type="project" value="TreeGrafter"/>
</dbReference>
<dbReference type="GO" id="GO:1990961">
    <property type="term" value="P:xenobiotic detoxification by transmembrane export across the plasma membrane"/>
    <property type="evidence" value="ECO:0007669"/>
    <property type="project" value="TreeGrafter"/>
</dbReference>
<dbReference type="PANTHER" id="PTHR23502">
    <property type="entry name" value="MAJOR FACILITATOR SUPERFAMILY"/>
    <property type="match status" value="1"/>
</dbReference>
<proteinExistence type="predicted"/>
<feature type="compositionally biased region" description="Polar residues" evidence="5">
    <location>
        <begin position="64"/>
        <end position="80"/>
    </location>
</feature>
<dbReference type="OrthoDB" id="3357846at2759"/>
<keyword evidence="9" id="KW-1185">Reference proteome</keyword>
<feature type="compositionally biased region" description="Basic and acidic residues" evidence="5">
    <location>
        <begin position="81"/>
        <end position="107"/>
    </location>
</feature>
<keyword evidence="3 6" id="KW-1133">Transmembrane helix</keyword>
<feature type="domain" description="Major facilitator superfamily (MFS) profile" evidence="7">
    <location>
        <begin position="138"/>
        <end position="592"/>
    </location>
</feature>
<dbReference type="eggNOG" id="KOG0255">
    <property type="taxonomic scope" value="Eukaryota"/>
</dbReference>
<evidence type="ECO:0000256" key="6">
    <source>
        <dbReference type="SAM" id="Phobius"/>
    </source>
</evidence>
<reference evidence="8 9" key="1">
    <citation type="journal article" date="2011" name="J. Gen. Appl. Microbiol.">
        <title>Draft genome sequencing of the enigmatic basidiomycete Mixia osmundae.</title>
        <authorList>
            <person name="Nishida H."/>
            <person name="Nagatsuka Y."/>
            <person name="Sugiyama J."/>
        </authorList>
    </citation>
    <scope>NUCLEOTIDE SEQUENCE [LARGE SCALE GENOMIC DNA]</scope>
    <source>
        <strain evidence="9">CBS 9802 / IAM 14324 / JCM 22182 / KY 12970</strain>
    </source>
</reference>
<sequence length="592" mass="65654">MPGEPISVYVRDTFFGLTVRLLSKQRFFKYDEEEPGYQLPECYAQHCQGSDPSRQNQRSESELTRSSTQTAVGDTPQRSQTGDKIDDKSGDNEKQASEQKPAKKAGDIIKDENGEHILVDWHDDDPHNPMNWPTSRKVFVTALICFLTFGIYVGASIYTPGIQSFIMYFNCSKIDGSLGLTMFVLGYGVGPLFLSAPSEIPQIGRTIPYIISMAIFVILQIPTALAPNVRSFLVLRFLAGFVGSPPLATGGATMQDLYSPKYVAFAIATWGISAVCGPTLGPVMSAFVISADEPAPHAWQWAFWLLLAISGAVWLLLFFTLPETSGNNILTRRAQRLRQLTGNPNFKSQGEIDGAFMTGGEIAKMTLVRPILMMFTEPIVFFLNLYIAFLYAILYLFFELFDIVFEMTYGFTLGEFGLSFLGTFVGSVVVLACFYLYLAYIFIPMYDRNDGNLAPESRLVIAMVGAPFIPISLFWFGWTAGITHWMSPIVASSFFSIGTFLMFQAALTYLGDSYKTYAASVYAGNDFFRSMMGGVFPIFGRQFYNNLGGPSPKLPVAWGSTLLGCIGVLLIPIPFVLHAYGARIRKWSKMAD</sequence>
<comment type="caution">
    <text evidence="8">The sequence shown here is derived from an EMBL/GenBank/DDBJ whole genome shotgun (WGS) entry which is preliminary data.</text>
</comment>
<dbReference type="InParanoid" id="G7E6W6"/>
<feature type="transmembrane region" description="Helical" evidence="6">
    <location>
        <begin position="178"/>
        <end position="195"/>
    </location>
</feature>
<feature type="transmembrane region" description="Helical" evidence="6">
    <location>
        <begin position="207"/>
        <end position="226"/>
    </location>
</feature>
<dbReference type="RefSeq" id="XP_014567610.1">
    <property type="nucleotide sequence ID" value="XM_014712124.1"/>
</dbReference>
<feature type="transmembrane region" description="Helical" evidence="6">
    <location>
        <begin position="556"/>
        <end position="580"/>
    </location>
</feature>
<feature type="transmembrane region" description="Helical" evidence="6">
    <location>
        <begin position="379"/>
        <end position="398"/>
    </location>
</feature>
<gene>
    <name evidence="8" type="primary">Mo05263</name>
    <name evidence="8" type="ORF">E5Q_05263</name>
</gene>
<feature type="transmembrane region" description="Helical" evidence="6">
    <location>
        <begin position="459"/>
        <end position="478"/>
    </location>
</feature>
<dbReference type="FunCoup" id="G7E6W6">
    <property type="interactions" value="7"/>
</dbReference>
<dbReference type="CDD" id="cd17323">
    <property type="entry name" value="MFS_Tpo1_MDR_like"/>
    <property type="match status" value="1"/>
</dbReference>
<keyword evidence="4 6" id="KW-0472">Membrane</keyword>
<dbReference type="Gene3D" id="1.20.1250.20">
    <property type="entry name" value="MFS general substrate transporter like domains"/>
    <property type="match status" value="1"/>
</dbReference>
<dbReference type="InterPro" id="IPR020846">
    <property type="entry name" value="MFS_dom"/>
</dbReference>
<feature type="transmembrane region" description="Helical" evidence="6">
    <location>
        <begin position="527"/>
        <end position="544"/>
    </location>
</feature>
<evidence type="ECO:0000259" key="7">
    <source>
        <dbReference type="PROSITE" id="PS50850"/>
    </source>
</evidence>
<dbReference type="Pfam" id="PF07690">
    <property type="entry name" value="MFS_1"/>
    <property type="match status" value="1"/>
</dbReference>
<feature type="transmembrane region" description="Helical" evidence="6">
    <location>
        <begin position="232"/>
        <end position="250"/>
    </location>
</feature>
<dbReference type="OMA" id="WFESFAI"/>
<protein>
    <recommendedName>
        <fullName evidence="7">Major facilitator superfamily (MFS) profile domain-containing protein</fullName>
    </recommendedName>
</protein>
<dbReference type="SUPFAM" id="SSF103473">
    <property type="entry name" value="MFS general substrate transporter"/>
    <property type="match status" value="1"/>
</dbReference>
<evidence type="ECO:0000256" key="3">
    <source>
        <dbReference type="ARBA" id="ARBA00022989"/>
    </source>
</evidence>
<feature type="transmembrane region" description="Helical" evidence="6">
    <location>
        <begin position="418"/>
        <end position="438"/>
    </location>
</feature>
<evidence type="ECO:0000256" key="1">
    <source>
        <dbReference type="ARBA" id="ARBA00004141"/>
    </source>
</evidence>
<feature type="compositionally biased region" description="Polar residues" evidence="5">
    <location>
        <begin position="47"/>
        <end position="56"/>
    </location>
</feature>
<reference evidence="8 9" key="2">
    <citation type="journal article" date="2012" name="Open Biol.">
        <title>Characteristics of nucleosomes and linker DNA regions on the genome of the basidiomycete Mixia osmundae revealed by mono- and dinucleosome mapping.</title>
        <authorList>
            <person name="Nishida H."/>
            <person name="Kondo S."/>
            <person name="Matsumoto T."/>
            <person name="Suzuki Y."/>
            <person name="Yoshikawa H."/>
            <person name="Taylor T.D."/>
            <person name="Sugiyama J."/>
        </authorList>
    </citation>
    <scope>NUCLEOTIDE SEQUENCE [LARGE SCALE GENOMIC DNA]</scope>
    <source>
        <strain evidence="9">CBS 9802 / IAM 14324 / JCM 22182 / KY 12970</strain>
    </source>
</reference>